<evidence type="ECO:0008006" key="4">
    <source>
        <dbReference type="Google" id="ProtNLM"/>
    </source>
</evidence>
<organism evidence="2 3">
    <name type="scientific">Gryllotalpicola daejeonensis</name>
    <dbReference type="NCBI Taxonomy" id="993087"/>
    <lineage>
        <taxon>Bacteria</taxon>
        <taxon>Bacillati</taxon>
        <taxon>Actinomycetota</taxon>
        <taxon>Actinomycetes</taxon>
        <taxon>Micrococcales</taxon>
        <taxon>Microbacteriaceae</taxon>
        <taxon>Gryllotalpicola</taxon>
    </lineage>
</organism>
<accession>A0ABP7ZGA5</accession>
<keyword evidence="1" id="KW-0472">Membrane</keyword>
<feature type="transmembrane region" description="Helical" evidence="1">
    <location>
        <begin position="99"/>
        <end position="121"/>
    </location>
</feature>
<comment type="caution">
    <text evidence="2">The sequence shown here is derived from an EMBL/GenBank/DDBJ whole genome shotgun (WGS) entry which is preliminary data.</text>
</comment>
<name>A0ABP7ZGA5_9MICO</name>
<evidence type="ECO:0000313" key="2">
    <source>
        <dbReference type="EMBL" id="GAA4156682.1"/>
    </source>
</evidence>
<keyword evidence="3" id="KW-1185">Reference proteome</keyword>
<dbReference type="Proteomes" id="UP001415169">
    <property type="component" value="Unassembled WGS sequence"/>
</dbReference>
<proteinExistence type="predicted"/>
<gene>
    <name evidence="2" type="ORF">GCM10022286_07270</name>
</gene>
<protein>
    <recommendedName>
        <fullName evidence="4">Sporulation protein</fullName>
    </recommendedName>
</protein>
<reference evidence="2" key="2">
    <citation type="submission" date="2023-12" db="EMBL/GenBank/DDBJ databases">
        <authorList>
            <person name="Sun Q."/>
            <person name="Inoue M."/>
        </authorList>
    </citation>
    <scope>NUCLEOTIDE SEQUENCE</scope>
    <source>
        <strain evidence="2">JCM 17590</strain>
    </source>
</reference>
<keyword evidence="1" id="KW-1133">Transmembrane helix</keyword>
<reference evidence="2" key="1">
    <citation type="journal article" date="2014" name="Int. J. Syst. Evol. Microbiol.">
        <title>Complete genome of a new Firmicutes species belonging to the dominant human colonic microbiota ('Ruminococcus bicirculans') reveals two chromosomes and a selective capacity to utilize plant glucans.</title>
        <authorList>
            <consortium name="NISC Comparative Sequencing Program"/>
            <person name="Wegmann U."/>
            <person name="Louis P."/>
            <person name="Goesmann A."/>
            <person name="Henrissat B."/>
            <person name="Duncan S.H."/>
            <person name="Flint H.J."/>
        </authorList>
    </citation>
    <scope>NUCLEOTIDE SEQUENCE</scope>
    <source>
        <strain evidence="2">JCM 17590</strain>
    </source>
</reference>
<keyword evidence="1" id="KW-0812">Transmembrane</keyword>
<sequence>MGGMSSVVERIAEQIKGLGLSTVYGEATELNGVHIMPVALAFHAFGAGEGRGNGGGAGESVNVNLNGEGEGSGGGGIAASIPFGAYVRDIRGLRFEPNLITLIAVATPLVWVSGSVLKGLARASRKRRR</sequence>
<evidence type="ECO:0000256" key="1">
    <source>
        <dbReference type="SAM" id="Phobius"/>
    </source>
</evidence>
<dbReference type="EMBL" id="BAABBV010000001">
    <property type="protein sequence ID" value="GAA4156682.1"/>
    <property type="molecule type" value="Genomic_DNA"/>
</dbReference>
<evidence type="ECO:0000313" key="3">
    <source>
        <dbReference type="Proteomes" id="UP001415169"/>
    </source>
</evidence>